<feature type="domain" description="Response regulatory" evidence="7">
    <location>
        <begin position="5"/>
        <end position="121"/>
    </location>
</feature>
<dbReference type="InterPro" id="IPR011006">
    <property type="entry name" value="CheY-like_superfamily"/>
</dbReference>
<evidence type="ECO:0000256" key="2">
    <source>
        <dbReference type="ARBA" id="ARBA00023015"/>
    </source>
</evidence>
<evidence type="ECO:0000256" key="3">
    <source>
        <dbReference type="ARBA" id="ARBA00023125"/>
    </source>
</evidence>
<evidence type="ECO:0000256" key="1">
    <source>
        <dbReference type="ARBA" id="ARBA00022553"/>
    </source>
</evidence>
<dbReference type="CDD" id="cd17535">
    <property type="entry name" value="REC_NarL-like"/>
    <property type="match status" value="1"/>
</dbReference>
<reference evidence="8 9" key="1">
    <citation type="submission" date="2020-06" db="EMBL/GenBank/DDBJ databases">
        <title>High-quality draft genome of sulfate reducer Desulfobacter latus type strain AcrS2 isolated from marine sediment.</title>
        <authorList>
            <person name="Hoppe M."/>
            <person name="Larsen C.K."/>
            <person name="Marshall I.P.G."/>
            <person name="Schramm A."/>
            <person name="Marietou A.G."/>
        </authorList>
    </citation>
    <scope>NUCLEOTIDE SEQUENCE [LARGE SCALE GENOMIC DNA]</scope>
    <source>
        <strain evidence="8 9">AcRS2</strain>
    </source>
</reference>
<evidence type="ECO:0000313" key="8">
    <source>
        <dbReference type="EMBL" id="NWH06521.1"/>
    </source>
</evidence>
<dbReference type="SMART" id="SM00448">
    <property type="entry name" value="REC"/>
    <property type="match status" value="1"/>
</dbReference>
<feature type="modified residue" description="4-aspartylphosphate" evidence="5">
    <location>
        <position position="56"/>
    </location>
</feature>
<dbReference type="InterPro" id="IPR039420">
    <property type="entry name" value="WalR-like"/>
</dbReference>
<dbReference type="SMART" id="SM00421">
    <property type="entry name" value="HTH_LUXR"/>
    <property type="match status" value="1"/>
</dbReference>
<keyword evidence="1 5" id="KW-0597">Phosphoprotein</keyword>
<dbReference type="GO" id="GO:0000160">
    <property type="term" value="P:phosphorelay signal transduction system"/>
    <property type="evidence" value="ECO:0007669"/>
    <property type="project" value="InterPro"/>
</dbReference>
<accession>A0A850T600</accession>
<dbReference type="PROSITE" id="PS00622">
    <property type="entry name" value="HTH_LUXR_1"/>
    <property type="match status" value="1"/>
</dbReference>
<dbReference type="AlphaFoldDB" id="A0A850T600"/>
<name>A0A850T600_9BACT</name>
<organism evidence="8 9">
    <name type="scientific">Desulfobacter latus</name>
    <dbReference type="NCBI Taxonomy" id="2292"/>
    <lineage>
        <taxon>Bacteria</taxon>
        <taxon>Pseudomonadati</taxon>
        <taxon>Thermodesulfobacteriota</taxon>
        <taxon>Desulfobacteria</taxon>
        <taxon>Desulfobacterales</taxon>
        <taxon>Desulfobacteraceae</taxon>
        <taxon>Desulfobacter</taxon>
    </lineage>
</organism>
<dbReference type="GO" id="GO:0003677">
    <property type="term" value="F:DNA binding"/>
    <property type="evidence" value="ECO:0007669"/>
    <property type="project" value="UniProtKB-KW"/>
</dbReference>
<dbReference type="CDD" id="cd06170">
    <property type="entry name" value="LuxR_C_like"/>
    <property type="match status" value="1"/>
</dbReference>
<evidence type="ECO:0000259" key="6">
    <source>
        <dbReference type="PROSITE" id="PS50043"/>
    </source>
</evidence>
<dbReference type="PANTHER" id="PTHR43214:SF41">
    <property type="entry name" value="NITRATE_NITRITE RESPONSE REGULATOR PROTEIN NARP"/>
    <property type="match status" value="1"/>
</dbReference>
<dbReference type="Gene3D" id="3.40.50.2300">
    <property type="match status" value="1"/>
</dbReference>
<dbReference type="GO" id="GO:0006355">
    <property type="term" value="P:regulation of DNA-templated transcription"/>
    <property type="evidence" value="ECO:0007669"/>
    <property type="project" value="InterPro"/>
</dbReference>
<dbReference type="Pfam" id="PF00196">
    <property type="entry name" value="GerE"/>
    <property type="match status" value="1"/>
</dbReference>
<dbReference type="InterPro" id="IPR016032">
    <property type="entry name" value="Sig_transdc_resp-reg_C-effctor"/>
</dbReference>
<protein>
    <submittedName>
        <fullName evidence="8">Response regulator transcription factor</fullName>
    </submittedName>
</protein>
<dbReference type="Pfam" id="PF00072">
    <property type="entry name" value="Response_reg"/>
    <property type="match status" value="1"/>
</dbReference>
<proteinExistence type="predicted"/>
<keyword evidence="9" id="KW-1185">Reference proteome</keyword>
<sequence length="228" mass="25817">MSKKKILLVEDHPIFRLGLAELINQERDLAAYGSARDVEPAIDEINHIKPDLIITDLSLKQSDGLDLVKYVKQHHSNIPVLVLSMHDEYLYAPRALSAGAHGYIMKHEAVESVVNAIHLLLAGKIYLNENVKEHILLSMANPPEAQEKSPFDRLTDRELQVFKLIGRGFSSREIAERLFLSIKTIGTYRERIKKKLNIKHASELVRCAVHFEKTGYIGIVDYSSGHMT</sequence>
<dbReference type="PANTHER" id="PTHR43214">
    <property type="entry name" value="TWO-COMPONENT RESPONSE REGULATOR"/>
    <property type="match status" value="1"/>
</dbReference>
<evidence type="ECO:0000313" key="9">
    <source>
        <dbReference type="Proteomes" id="UP000553343"/>
    </source>
</evidence>
<dbReference type="PROSITE" id="PS50043">
    <property type="entry name" value="HTH_LUXR_2"/>
    <property type="match status" value="1"/>
</dbReference>
<dbReference type="RefSeq" id="WP_178367975.1">
    <property type="nucleotide sequence ID" value="NZ_JACADJ010000082.1"/>
</dbReference>
<evidence type="ECO:0000256" key="4">
    <source>
        <dbReference type="ARBA" id="ARBA00023163"/>
    </source>
</evidence>
<dbReference type="SUPFAM" id="SSF52172">
    <property type="entry name" value="CheY-like"/>
    <property type="match status" value="1"/>
</dbReference>
<dbReference type="PROSITE" id="PS50110">
    <property type="entry name" value="RESPONSE_REGULATORY"/>
    <property type="match status" value="1"/>
</dbReference>
<comment type="caution">
    <text evidence="8">The sequence shown here is derived from an EMBL/GenBank/DDBJ whole genome shotgun (WGS) entry which is preliminary data.</text>
</comment>
<dbReference type="SUPFAM" id="SSF46894">
    <property type="entry name" value="C-terminal effector domain of the bipartite response regulators"/>
    <property type="match status" value="1"/>
</dbReference>
<keyword evidence="4" id="KW-0804">Transcription</keyword>
<gene>
    <name evidence="8" type="ORF">HXW94_16280</name>
</gene>
<evidence type="ECO:0000256" key="5">
    <source>
        <dbReference type="PROSITE-ProRule" id="PRU00169"/>
    </source>
</evidence>
<dbReference type="EMBL" id="JACADJ010000082">
    <property type="protein sequence ID" value="NWH06521.1"/>
    <property type="molecule type" value="Genomic_DNA"/>
</dbReference>
<keyword evidence="3" id="KW-0238">DNA-binding</keyword>
<dbReference type="InterPro" id="IPR001789">
    <property type="entry name" value="Sig_transdc_resp-reg_receiver"/>
</dbReference>
<feature type="domain" description="HTH luxR-type" evidence="6">
    <location>
        <begin position="147"/>
        <end position="212"/>
    </location>
</feature>
<evidence type="ECO:0000259" key="7">
    <source>
        <dbReference type="PROSITE" id="PS50110"/>
    </source>
</evidence>
<dbReference type="InterPro" id="IPR000792">
    <property type="entry name" value="Tscrpt_reg_LuxR_C"/>
</dbReference>
<dbReference type="Proteomes" id="UP000553343">
    <property type="component" value="Unassembled WGS sequence"/>
</dbReference>
<dbReference type="PRINTS" id="PR00038">
    <property type="entry name" value="HTHLUXR"/>
</dbReference>
<dbReference type="InterPro" id="IPR058245">
    <property type="entry name" value="NreC/VraR/RcsB-like_REC"/>
</dbReference>
<keyword evidence="2" id="KW-0805">Transcription regulation</keyword>